<comment type="caution">
    <text evidence="2">The sequence shown here is derived from an EMBL/GenBank/DDBJ whole genome shotgun (WGS) entry which is preliminary data.</text>
</comment>
<gene>
    <name evidence="2" type="ORF">PGB27_12625</name>
</gene>
<dbReference type="InterPro" id="IPR036390">
    <property type="entry name" value="WH_DNA-bd_sf"/>
</dbReference>
<dbReference type="RefSeq" id="WP_274200714.1">
    <property type="nucleotide sequence ID" value="NZ_JAQZAO010000005.1"/>
</dbReference>
<dbReference type="PANTHER" id="PTHR33164:SF106">
    <property type="entry name" value="TRANSCRIPTIONAL REGULATORY PROTEIN"/>
    <property type="match status" value="1"/>
</dbReference>
<accession>A0ABT5STV8</accession>
<dbReference type="Gene3D" id="1.10.10.10">
    <property type="entry name" value="Winged helix-like DNA-binding domain superfamily/Winged helix DNA-binding domain"/>
    <property type="match status" value="1"/>
</dbReference>
<dbReference type="EMBL" id="JAQZAO010000005">
    <property type="protein sequence ID" value="MDD7966184.1"/>
    <property type="molecule type" value="Genomic_DNA"/>
</dbReference>
<dbReference type="SUPFAM" id="SSF46785">
    <property type="entry name" value="Winged helix' DNA-binding domain"/>
    <property type="match status" value="1"/>
</dbReference>
<dbReference type="InterPro" id="IPR000835">
    <property type="entry name" value="HTH_MarR-typ"/>
</dbReference>
<dbReference type="InterPro" id="IPR036388">
    <property type="entry name" value="WH-like_DNA-bd_sf"/>
</dbReference>
<sequence length="173" mass="18750">MARAEDQERQQLGEDIVAAVQRMGVASRRVGDVFAAREGLHATDLEALLHVMQAQARDDPLTAGALAGSLGVSTGAATAVIDRLERAGHVQRHRDEHDRRKVIVRYSDAARAVAGEFFGPLTRLTDEVLGTFTTAELHTVARFLGAYTDAMARHVHDARTADGPRSAARDDRT</sequence>
<dbReference type="Proteomes" id="UP001300763">
    <property type="component" value="Unassembled WGS sequence"/>
</dbReference>
<organism evidence="2 3">
    <name type="scientific">Actinomycetospora lemnae</name>
    <dbReference type="NCBI Taxonomy" id="3019891"/>
    <lineage>
        <taxon>Bacteria</taxon>
        <taxon>Bacillati</taxon>
        <taxon>Actinomycetota</taxon>
        <taxon>Actinomycetes</taxon>
        <taxon>Pseudonocardiales</taxon>
        <taxon>Pseudonocardiaceae</taxon>
        <taxon>Actinomycetospora</taxon>
    </lineage>
</organism>
<dbReference type="Pfam" id="PF01047">
    <property type="entry name" value="MarR"/>
    <property type="match status" value="1"/>
</dbReference>
<reference evidence="2 3" key="1">
    <citation type="submission" date="2023-02" db="EMBL/GenBank/DDBJ databases">
        <title>Genome sequencing required for Actinomycetospora new species description.</title>
        <authorList>
            <person name="Saimee Y."/>
            <person name="Duangmal K."/>
        </authorList>
    </citation>
    <scope>NUCLEOTIDE SEQUENCE [LARGE SCALE GENOMIC DNA]</scope>
    <source>
        <strain evidence="2 3">DW7H6</strain>
    </source>
</reference>
<evidence type="ECO:0000259" key="1">
    <source>
        <dbReference type="PROSITE" id="PS50995"/>
    </source>
</evidence>
<dbReference type="SMART" id="SM00347">
    <property type="entry name" value="HTH_MARR"/>
    <property type="match status" value="1"/>
</dbReference>
<feature type="domain" description="HTH marR-type" evidence="1">
    <location>
        <begin position="9"/>
        <end position="149"/>
    </location>
</feature>
<name>A0ABT5STV8_9PSEU</name>
<protein>
    <submittedName>
        <fullName evidence="2">MarR family transcriptional regulator</fullName>
    </submittedName>
</protein>
<dbReference type="PROSITE" id="PS50995">
    <property type="entry name" value="HTH_MARR_2"/>
    <property type="match status" value="1"/>
</dbReference>
<keyword evidence="3" id="KW-1185">Reference proteome</keyword>
<dbReference type="PANTHER" id="PTHR33164">
    <property type="entry name" value="TRANSCRIPTIONAL REGULATOR, MARR FAMILY"/>
    <property type="match status" value="1"/>
</dbReference>
<evidence type="ECO:0000313" key="2">
    <source>
        <dbReference type="EMBL" id="MDD7966184.1"/>
    </source>
</evidence>
<evidence type="ECO:0000313" key="3">
    <source>
        <dbReference type="Proteomes" id="UP001300763"/>
    </source>
</evidence>
<proteinExistence type="predicted"/>
<dbReference type="InterPro" id="IPR039422">
    <property type="entry name" value="MarR/SlyA-like"/>
</dbReference>